<dbReference type="GO" id="GO:0003677">
    <property type="term" value="F:DNA binding"/>
    <property type="evidence" value="ECO:0007669"/>
    <property type="project" value="UniProtKB-KW"/>
</dbReference>
<dbReference type="InterPro" id="IPR010982">
    <property type="entry name" value="Lambda_DNA-bd_dom_sf"/>
</dbReference>
<name>A0A380JCT3_STRDO</name>
<evidence type="ECO:0000256" key="1">
    <source>
        <dbReference type="ARBA" id="ARBA00023125"/>
    </source>
</evidence>
<dbReference type="InterPro" id="IPR001387">
    <property type="entry name" value="Cro/C1-type_HTH"/>
</dbReference>
<proteinExistence type="predicted"/>
<keyword evidence="5" id="KW-1185">Reference proteome</keyword>
<dbReference type="Proteomes" id="UP000254082">
    <property type="component" value="Unassembled WGS sequence"/>
</dbReference>
<feature type="transmembrane region" description="Helical" evidence="2">
    <location>
        <begin position="78"/>
        <end position="98"/>
    </location>
</feature>
<reference evidence="4 5" key="1">
    <citation type="submission" date="2018-06" db="EMBL/GenBank/DDBJ databases">
        <authorList>
            <consortium name="Pathogen Informatics"/>
            <person name="Doyle S."/>
        </authorList>
    </citation>
    <scope>NUCLEOTIDE SEQUENCE [LARGE SCALE GENOMIC DNA]</scope>
    <source>
        <strain evidence="5">NCTC 11391</strain>
    </source>
</reference>
<organism evidence="4 5">
    <name type="scientific">Streptococcus downei MFe28</name>
    <dbReference type="NCBI Taxonomy" id="764290"/>
    <lineage>
        <taxon>Bacteria</taxon>
        <taxon>Bacillati</taxon>
        <taxon>Bacillota</taxon>
        <taxon>Bacilli</taxon>
        <taxon>Lactobacillales</taxon>
        <taxon>Streptococcaceae</taxon>
        <taxon>Streptococcus</taxon>
    </lineage>
</organism>
<dbReference type="Gene3D" id="1.10.260.40">
    <property type="entry name" value="lambda repressor-like DNA-binding domains"/>
    <property type="match status" value="1"/>
</dbReference>
<keyword evidence="1" id="KW-0238">DNA-binding</keyword>
<dbReference type="PANTHER" id="PTHR46558">
    <property type="entry name" value="TRACRIPTIONAL REGULATORY PROTEIN-RELATED-RELATED"/>
    <property type="match status" value="1"/>
</dbReference>
<evidence type="ECO:0000313" key="5">
    <source>
        <dbReference type="Proteomes" id="UP000254082"/>
    </source>
</evidence>
<evidence type="ECO:0000313" key="4">
    <source>
        <dbReference type="EMBL" id="SUN35207.1"/>
    </source>
</evidence>
<feature type="transmembrane region" description="Helical" evidence="2">
    <location>
        <begin position="146"/>
        <end position="168"/>
    </location>
</feature>
<dbReference type="SUPFAM" id="SSF47413">
    <property type="entry name" value="lambda repressor-like DNA-binding domains"/>
    <property type="match status" value="1"/>
</dbReference>
<protein>
    <submittedName>
        <fullName evidence="4">Putative transcriptional regulator</fullName>
    </submittedName>
</protein>
<keyword evidence="2" id="KW-0812">Transmembrane</keyword>
<accession>A0A380JCT3</accession>
<gene>
    <name evidence="4" type="primary">immR_1</name>
    <name evidence="4" type="ORF">NCTC11391_00182</name>
</gene>
<evidence type="ECO:0000256" key="2">
    <source>
        <dbReference type="SAM" id="Phobius"/>
    </source>
</evidence>
<dbReference type="SMART" id="SM00530">
    <property type="entry name" value="HTH_XRE"/>
    <property type="match status" value="1"/>
</dbReference>
<dbReference type="CDD" id="cd00093">
    <property type="entry name" value="HTH_XRE"/>
    <property type="match status" value="1"/>
</dbReference>
<dbReference type="EMBL" id="UHFA01000002">
    <property type="protein sequence ID" value="SUN35207.1"/>
    <property type="molecule type" value="Genomic_DNA"/>
</dbReference>
<keyword evidence="2" id="KW-1133">Transmembrane helix</keyword>
<evidence type="ECO:0000259" key="3">
    <source>
        <dbReference type="PROSITE" id="PS50943"/>
    </source>
</evidence>
<dbReference type="AlphaFoldDB" id="A0A380JCT3"/>
<feature type="transmembrane region" description="Helical" evidence="2">
    <location>
        <begin position="104"/>
        <end position="125"/>
    </location>
</feature>
<dbReference type="OrthoDB" id="4427456at2"/>
<keyword evidence="2" id="KW-0472">Membrane</keyword>
<sequence>MKIGERLRQARINAGLTQEDVSKELFVTRQTVSRWEQEKNLPNLYVLQDLSKLYEVEVAYFLTKEVENQTEKKSQINFYALFGVICFNVFFASFAYLVMLAFLFTLWIAAVFFICIPMITALLDLRSQGQIKFHFFIANKEFNPGHPYFNAFLFAMTGLILLPLLFLLTRKIFRLTKRYVRYNIKSIRTSIRY</sequence>
<dbReference type="PANTHER" id="PTHR46558:SF13">
    <property type="entry name" value="HTH-TYPE TRANSCRIPTIONAL REGULATOR IMMR"/>
    <property type="match status" value="1"/>
</dbReference>
<dbReference type="PROSITE" id="PS50943">
    <property type="entry name" value="HTH_CROC1"/>
    <property type="match status" value="1"/>
</dbReference>
<feature type="domain" description="HTH cro/C1-type" evidence="3">
    <location>
        <begin position="7"/>
        <end position="61"/>
    </location>
</feature>
<dbReference type="Pfam" id="PF01381">
    <property type="entry name" value="HTH_3"/>
    <property type="match status" value="1"/>
</dbReference>